<proteinExistence type="predicted"/>
<sequence length="191" mass="21717">MSNFDDFEDGDQEQQGANVAVKFTFPGGLARSLNLYAQSTSRSKTEIVKEAIEQRLRSDPAWLAGLFFFEKNGEKDEKRFLEALHQAPRGTLIKVAALNKDAPDSANILICNFIRARDRLISFEIPTNFRPTLLSESRYTDLTSVKLVSGQMVLPHEDQNVGALGMTRRWVYTIDIKYIWDVDCQPPQFLL</sequence>
<evidence type="ECO:0000313" key="2">
    <source>
        <dbReference type="Proteomes" id="UP000627464"/>
    </source>
</evidence>
<reference evidence="2" key="1">
    <citation type="journal article" date="2019" name="Int. J. Syst. Evol. Microbiol.">
        <title>The Global Catalogue of Microorganisms (GCM) 10K type strain sequencing project: providing services to taxonomists for standard genome sequencing and annotation.</title>
        <authorList>
            <consortium name="The Broad Institute Genomics Platform"/>
            <consortium name="The Broad Institute Genome Sequencing Center for Infectious Disease"/>
            <person name="Wu L."/>
            <person name="Ma J."/>
        </authorList>
    </citation>
    <scope>NUCLEOTIDE SEQUENCE [LARGE SCALE GENOMIC DNA]</scope>
    <source>
        <strain evidence="2">CGMCC 1.12806</strain>
    </source>
</reference>
<comment type="caution">
    <text evidence="1">The sequence shown here is derived from an EMBL/GenBank/DDBJ whole genome shotgun (WGS) entry which is preliminary data.</text>
</comment>
<dbReference type="RefSeq" id="WP_188475525.1">
    <property type="nucleotide sequence ID" value="NZ_BMFZ01000021.1"/>
</dbReference>
<evidence type="ECO:0000313" key="1">
    <source>
        <dbReference type="EMBL" id="GGA62912.1"/>
    </source>
</evidence>
<name>A0ABQ1H894_9GAMM</name>
<organism evidence="1 2">
    <name type="scientific">Hafnia psychrotolerans</name>
    <dbReference type="NCBI Taxonomy" id="1477018"/>
    <lineage>
        <taxon>Bacteria</taxon>
        <taxon>Pseudomonadati</taxon>
        <taxon>Pseudomonadota</taxon>
        <taxon>Gammaproteobacteria</taxon>
        <taxon>Enterobacterales</taxon>
        <taxon>Hafniaceae</taxon>
        <taxon>Hafnia</taxon>
    </lineage>
</organism>
<dbReference type="EMBL" id="BMFZ01000021">
    <property type="protein sequence ID" value="GGA62912.1"/>
    <property type="molecule type" value="Genomic_DNA"/>
</dbReference>
<gene>
    <name evidence="1" type="ORF">GCM10011328_42590</name>
</gene>
<accession>A0ABQ1H894</accession>
<dbReference type="Proteomes" id="UP000627464">
    <property type="component" value="Unassembled WGS sequence"/>
</dbReference>
<keyword evidence="2" id="KW-1185">Reference proteome</keyword>
<protein>
    <submittedName>
        <fullName evidence="1">Uncharacterized protein</fullName>
    </submittedName>
</protein>